<evidence type="ECO:0000256" key="2">
    <source>
        <dbReference type="ARBA" id="ARBA00022946"/>
    </source>
</evidence>
<dbReference type="GO" id="GO:0003735">
    <property type="term" value="F:structural constituent of ribosome"/>
    <property type="evidence" value="ECO:0007669"/>
    <property type="project" value="InterPro"/>
</dbReference>
<dbReference type="InterPro" id="IPR052482">
    <property type="entry name" value="mtLSU_mL37"/>
</dbReference>
<evidence type="ECO:0000256" key="5">
    <source>
        <dbReference type="ARBA" id="ARBA00023274"/>
    </source>
</evidence>
<keyword evidence="3" id="KW-0689">Ribosomal protein</keyword>
<dbReference type="GO" id="GO:0006412">
    <property type="term" value="P:translation"/>
    <property type="evidence" value="ECO:0007669"/>
    <property type="project" value="InterPro"/>
</dbReference>
<name>A0A813PM31_ADIRI</name>
<gene>
    <name evidence="9" type="ORF">EDS130_LOCUS820</name>
    <name evidence="10" type="ORF">XAT740_LOCUS517</name>
</gene>
<dbReference type="GO" id="GO:0005739">
    <property type="term" value="C:mitochondrion"/>
    <property type="evidence" value="ECO:0007669"/>
    <property type="project" value="UniProtKB-SubCell"/>
</dbReference>
<comment type="similarity">
    <text evidence="6">Belongs to the mitochondrion-specific ribosomal protein mL37 family.</text>
</comment>
<dbReference type="GO" id="GO:0005840">
    <property type="term" value="C:ribosome"/>
    <property type="evidence" value="ECO:0007669"/>
    <property type="project" value="UniProtKB-KW"/>
</dbReference>
<keyword evidence="2" id="KW-0809">Transit peptide</keyword>
<dbReference type="EMBL" id="CAJNOJ010000002">
    <property type="protein sequence ID" value="CAF0727328.1"/>
    <property type="molecule type" value="Genomic_DNA"/>
</dbReference>
<evidence type="ECO:0000256" key="7">
    <source>
        <dbReference type="ARBA" id="ARBA00039442"/>
    </source>
</evidence>
<dbReference type="PANTHER" id="PTHR15889:SF2">
    <property type="entry name" value="LARGE RIBOSOMAL SUBUNIT PROTEIN ML37"/>
    <property type="match status" value="1"/>
</dbReference>
<organism evidence="10 11">
    <name type="scientific">Adineta ricciae</name>
    <name type="common">Rotifer</name>
    <dbReference type="NCBI Taxonomy" id="249248"/>
    <lineage>
        <taxon>Eukaryota</taxon>
        <taxon>Metazoa</taxon>
        <taxon>Spiralia</taxon>
        <taxon>Gnathifera</taxon>
        <taxon>Rotifera</taxon>
        <taxon>Eurotatoria</taxon>
        <taxon>Bdelloidea</taxon>
        <taxon>Adinetida</taxon>
        <taxon>Adinetidae</taxon>
        <taxon>Adineta</taxon>
    </lineage>
</organism>
<evidence type="ECO:0000313" key="9">
    <source>
        <dbReference type="EMBL" id="CAF0727328.1"/>
    </source>
</evidence>
<comment type="subcellular location">
    <subcellularLocation>
        <location evidence="1">Mitochondrion</location>
    </subcellularLocation>
</comment>
<keyword evidence="4" id="KW-0496">Mitochondrion</keyword>
<accession>A0A813PM31</accession>
<dbReference type="OrthoDB" id="5835618at2759"/>
<reference evidence="10" key="1">
    <citation type="submission" date="2021-02" db="EMBL/GenBank/DDBJ databases">
        <authorList>
            <person name="Nowell W R."/>
        </authorList>
    </citation>
    <scope>NUCLEOTIDE SEQUENCE</scope>
</reference>
<keyword evidence="5" id="KW-0687">Ribonucleoprotein</keyword>
<dbReference type="GO" id="GO:1990904">
    <property type="term" value="C:ribonucleoprotein complex"/>
    <property type="evidence" value="ECO:0007669"/>
    <property type="project" value="UniProtKB-KW"/>
</dbReference>
<protein>
    <recommendedName>
        <fullName evidence="7">Large ribosomal subunit protein mL37</fullName>
    </recommendedName>
    <alternativeName>
        <fullName evidence="8">39S ribosomal protein L37, mitochondrial</fullName>
    </alternativeName>
</protein>
<dbReference type="AlphaFoldDB" id="A0A813PM31"/>
<evidence type="ECO:0000256" key="1">
    <source>
        <dbReference type="ARBA" id="ARBA00004173"/>
    </source>
</evidence>
<comment type="caution">
    <text evidence="10">The sequence shown here is derived from an EMBL/GenBank/DDBJ whole genome shotgun (WGS) entry which is preliminary data.</text>
</comment>
<dbReference type="InterPro" id="IPR010793">
    <property type="entry name" value="Ribosomal_mL37/mL65"/>
</dbReference>
<dbReference type="Proteomes" id="UP000663852">
    <property type="component" value="Unassembled WGS sequence"/>
</dbReference>
<sequence length="483" mass="57112">MPKITELRGLFKPFTKPLHRQWKWVWQEKGKFNEPKLTIPKAFEGRQLNIIDPLHEPDPNALPDESTPWTSPTRHPMFEYLVPPLPREQHPLFHHDRPVFLFDSKTKLHAGNIHPTKNQKLTFIGFVCLFKGVDQACLLTKTIPFYELPQSIKQNLDQVTIPNQDDLIQSYIRQSIAYDATKEKLPRKYTPLKQRRSFRVEYSIPRPRQMSILLENTLSLCESLGGRYPDLFKRNLYRNTPFYTTFERYGELVHLRKKNEYILTSPTPLSPIVKRLYKLEISSGDSVNENLGVHDPNGHYVMQGNDYKFLNMYPVYPTIDLQSEQLYQDGDEQGWRMKKSNEYVHTTFYVSNDELIHEATTDERLARMVMFAFGTALVQARQLYPNGHLTKPVTVQSVFLLDELFHFVVFQLNTLNYNETNDQRYNYVWIDKDNYLYDNRPSMVMHNPLYGTERNLQRYVLEKLKYNPEVFQKFLALYLQGIK</sequence>
<dbReference type="Proteomes" id="UP000663828">
    <property type="component" value="Unassembled WGS sequence"/>
</dbReference>
<evidence type="ECO:0000256" key="3">
    <source>
        <dbReference type="ARBA" id="ARBA00022980"/>
    </source>
</evidence>
<evidence type="ECO:0000313" key="11">
    <source>
        <dbReference type="Proteomes" id="UP000663828"/>
    </source>
</evidence>
<keyword evidence="11" id="KW-1185">Reference proteome</keyword>
<evidence type="ECO:0000256" key="8">
    <source>
        <dbReference type="ARBA" id="ARBA00041617"/>
    </source>
</evidence>
<evidence type="ECO:0000313" key="10">
    <source>
        <dbReference type="EMBL" id="CAF0752806.1"/>
    </source>
</evidence>
<evidence type="ECO:0000256" key="4">
    <source>
        <dbReference type="ARBA" id="ARBA00023128"/>
    </source>
</evidence>
<evidence type="ECO:0000256" key="6">
    <source>
        <dbReference type="ARBA" id="ARBA00037985"/>
    </source>
</evidence>
<dbReference type="EMBL" id="CAJNOR010000014">
    <property type="protein sequence ID" value="CAF0752806.1"/>
    <property type="molecule type" value="Genomic_DNA"/>
</dbReference>
<dbReference type="Pfam" id="PF07147">
    <property type="entry name" value="PDCD9"/>
    <property type="match status" value="1"/>
</dbReference>
<dbReference type="PANTHER" id="PTHR15889">
    <property type="entry name" value="MITOCHONDRIAL RIBOSOMAL PROTEIN L37"/>
    <property type="match status" value="1"/>
</dbReference>
<proteinExistence type="inferred from homology"/>